<protein>
    <submittedName>
        <fullName evidence="3">HD-GYP domain-containing protein</fullName>
    </submittedName>
</protein>
<comment type="caution">
    <text evidence="3">The sequence shown here is derived from an EMBL/GenBank/DDBJ whole genome shotgun (WGS) entry which is preliminary data.</text>
</comment>
<dbReference type="PANTHER" id="PTHR43155">
    <property type="entry name" value="CYCLIC DI-GMP PHOSPHODIESTERASE PA4108-RELATED"/>
    <property type="match status" value="1"/>
</dbReference>
<feature type="domain" description="HD-GYP" evidence="2">
    <location>
        <begin position="157"/>
        <end position="352"/>
    </location>
</feature>
<proteinExistence type="predicted"/>
<evidence type="ECO:0000259" key="2">
    <source>
        <dbReference type="PROSITE" id="PS51832"/>
    </source>
</evidence>
<reference evidence="3" key="2">
    <citation type="journal article" date="2021" name="PeerJ">
        <title>Extensive microbial diversity within the chicken gut microbiome revealed by metagenomics and culture.</title>
        <authorList>
            <person name="Gilroy R."/>
            <person name="Ravi A."/>
            <person name="Getino M."/>
            <person name="Pursley I."/>
            <person name="Horton D.L."/>
            <person name="Alikhan N.F."/>
            <person name="Baker D."/>
            <person name="Gharbi K."/>
            <person name="Hall N."/>
            <person name="Watson M."/>
            <person name="Adriaenssens E.M."/>
            <person name="Foster-Nyarko E."/>
            <person name="Jarju S."/>
            <person name="Secka A."/>
            <person name="Antonio M."/>
            <person name="Oren A."/>
            <person name="Chaudhuri R.R."/>
            <person name="La Ragione R."/>
            <person name="Hildebrand F."/>
            <person name="Pallen M.J."/>
        </authorList>
    </citation>
    <scope>NUCLEOTIDE SEQUENCE</scope>
    <source>
        <strain evidence="3">B3-4054</strain>
    </source>
</reference>
<evidence type="ECO:0000313" key="3">
    <source>
        <dbReference type="EMBL" id="MBO8450739.1"/>
    </source>
</evidence>
<dbReference type="CDD" id="cd00077">
    <property type="entry name" value="HDc"/>
    <property type="match status" value="1"/>
</dbReference>
<name>A0A9D9ENI6_9SPIR</name>
<dbReference type="Gene3D" id="1.10.3210.10">
    <property type="entry name" value="Hypothetical protein af1432"/>
    <property type="match status" value="1"/>
</dbReference>
<dbReference type="AlphaFoldDB" id="A0A9D9ENI6"/>
<evidence type="ECO:0000313" key="4">
    <source>
        <dbReference type="Proteomes" id="UP000823616"/>
    </source>
</evidence>
<sequence>MNSFSAADLPENKYFEKDALIDKKFIVCAPGVPISAALKAGLAEWNFPKVFSEGNIADASPLADAKPAPAEKSAAAVRLSDELDALLEEAENGSSPPAEKTPQQAAQDNADAEMEAVRTEYARYLAYTESVYKTYAGKQTLSISAVSDRMKEFCGFLQKHRRLVLRMQPEEENSGKTYLAAHSLRSTVFAVVIAQQLNFPPHKLIELAATCLLHEIGMTRLPESVYTSNRPLTETEKKAIAAHPVISYNILRAADCPLSVCLGALEHHERENGTGYPRKLQKPQISIYAKIIAVACSYEAATAHRPFRDGQDAFSGILGILKNPGHQYDSTVVHALLLSLSLYPIGTYVLLTDGRRGQVTDIDPENPKYPVVQIPGEFRADGTPATVKTDEYGVRIVRPLGKEEAAGLRA</sequence>
<gene>
    <name evidence="3" type="ORF">IAA96_06505</name>
</gene>
<feature type="region of interest" description="Disordered" evidence="1">
    <location>
        <begin position="89"/>
        <end position="111"/>
    </location>
</feature>
<accession>A0A9D9ENI6</accession>
<dbReference type="SMART" id="SM00471">
    <property type="entry name" value="HDc"/>
    <property type="match status" value="1"/>
</dbReference>
<dbReference type="Pfam" id="PF13487">
    <property type="entry name" value="HD_5"/>
    <property type="match status" value="1"/>
</dbReference>
<dbReference type="PANTHER" id="PTHR43155:SF2">
    <property type="entry name" value="CYCLIC DI-GMP PHOSPHODIESTERASE PA4108"/>
    <property type="match status" value="1"/>
</dbReference>
<dbReference type="PROSITE" id="PS51832">
    <property type="entry name" value="HD_GYP"/>
    <property type="match status" value="1"/>
</dbReference>
<reference evidence="3" key="1">
    <citation type="submission" date="2020-10" db="EMBL/GenBank/DDBJ databases">
        <authorList>
            <person name="Gilroy R."/>
        </authorList>
    </citation>
    <scope>NUCLEOTIDE SEQUENCE</scope>
    <source>
        <strain evidence="3">B3-4054</strain>
    </source>
</reference>
<organism evidence="3 4">
    <name type="scientific">Candidatus Avitreponema avistercoris</name>
    <dbReference type="NCBI Taxonomy" id="2840705"/>
    <lineage>
        <taxon>Bacteria</taxon>
        <taxon>Pseudomonadati</taxon>
        <taxon>Spirochaetota</taxon>
        <taxon>Spirochaetia</taxon>
        <taxon>Spirochaetales</taxon>
        <taxon>Candidatus Avitreponema</taxon>
    </lineage>
</organism>
<dbReference type="InterPro" id="IPR003607">
    <property type="entry name" value="HD/PDEase_dom"/>
</dbReference>
<dbReference type="EMBL" id="JADIMS010000120">
    <property type="protein sequence ID" value="MBO8450739.1"/>
    <property type="molecule type" value="Genomic_DNA"/>
</dbReference>
<dbReference type="SUPFAM" id="SSF109604">
    <property type="entry name" value="HD-domain/PDEase-like"/>
    <property type="match status" value="1"/>
</dbReference>
<dbReference type="InterPro" id="IPR037522">
    <property type="entry name" value="HD_GYP_dom"/>
</dbReference>
<evidence type="ECO:0000256" key="1">
    <source>
        <dbReference type="SAM" id="MobiDB-lite"/>
    </source>
</evidence>
<dbReference type="Proteomes" id="UP000823616">
    <property type="component" value="Unassembled WGS sequence"/>
</dbReference>